<evidence type="ECO:0000256" key="1">
    <source>
        <dbReference type="SAM" id="MobiDB-lite"/>
    </source>
</evidence>
<feature type="region of interest" description="Disordered" evidence="1">
    <location>
        <begin position="90"/>
        <end position="120"/>
    </location>
</feature>
<evidence type="ECO:0000313" key="4">
    <source>
        <dbReference type="Proteomes" id="UP000663838"/>
    </source>
</evidence>
<sequence>MLYNTKSERFGPSKTKPKPKSNDMSHWRPNPNDLGHPRPNPNQIQISDIQIQTKSKYLVSKSKPKSKYHITNPNICYQIQNQIQNIKSQIQTKSKYQISNPNPNPNQIQNSNPNPNLPKQIQSFGFVASLS</sequence>
<dbReference type="EMBL" id="CAJNYV010001585">
    <property type="protein sequence ID" value="CAF3428173.1"/>
    <property type="molecule type" value="Genomic_DNA"/>
</dbReference>
<evidence type="ECO:0000313" key="3">
    <source>
        <dbReference type="EMBL" id="CAF4783064.1"/>
    </source>
</evidence>
<feature type="compositionally biased region" description="Basic and acidic residues" evidence="1">
    <location>
        <begin position="1"/>
        <end position="11"/>
    </location>
</feature>
<protein>
    <submittedName>
        <fullName evidence="3">Uncharacterized protein</fullName>
    </submittedName>
</protein>
<name>A0A821NE20_9BILA</name>
<gene>
    <name evidence="2" type="ORF">KIK155_LOCUS10584</name>
    <name evidence="3" type="ORF">TOA249_LOCUS22268</name>
</gene>
<accession>A0A821NE20</accession>
<feature type="compositionally biased region" description="Low complexity" evidence="1">
    <location>
        <begin position="90"/>
        <end position="114"/>
    </location>
</feature>
<feature type="region of interest" description="Disordered" evidence="1">
    <location>
        <begin position="1"/>
        <end position="43"/>
    </location>
</feature>
<reference evidence="3" key="1">
    <citation type="submission" date="2021-02" db="EMBL/GenBank/DDBJ databases">
        <authorList>
            <person name="Nowell W R."/>
        </authorList>
    </citation>
    <scope>NUCLEOTIDE SEQUENCE</scope>
</reference>
<dbReference type="Proteomes" id="UP000663838">
    <property type="component" value="Unassembled WGS sequence"/>
</dbReference>
<dbReference type="Proteomes" id="UP000663865">
    <property type="component" value="Unassembled WGS sequence"/>
</dbReference>
<comment type="caution">
    <text evidence="3">The sequence shown here is derived from an EMBL/GenBank/DDBJ whole genome shotgun (WGS) entry which is preliminary data.</text>
</comment>
<organism evidence="3 4">
    <name type="scientific">Rotaria socialis</name>
    <dbReference type="NCBI Taxonomy" id="392032"/>
    <lineage>
        <taxon>Eukaryota</taxon>
        <taxon>Metazoa</taxon>
        <taxon>Spiralia</taxon>
        <taxon>Gnathifera</taxon>
        <taxon>Rotifera</taxon>
        <taxon>Eurotatoria</taxon>
        <taxon>Bdelloidea</taxon>
        <taxon>Philodinida</taxon>
        <taxon>Philodinidae</taxon>
        <taxon>Rotaria</taxon>
    </lineage>
</organism>
<evidence type="ECO:0000313" key="2">
    <source>
        <dbReference type="EMBL" id="CAF3428173.1"/>
    </source>
</evidence>
<proteinExistence type="predicted"/>
<dbReference type="AlphaFoldDB" id="A0A821NE20"/>
<dbReference type="EMBL" id="CAJOBS010002007">
    <property type="protein sequence ID" value="CAF4783064.1"/>
    <property type="molecule type" value="Genomic_DNA"/>
</dbReference>